<feature type="domain" description="WCX" evidence="2">
    <location>
        <begin position="300"/>
        <end position="374"/>
    </location>
</feature>
<gene>
    <name evidence="3" type="ORF">B5V00_06890</name>
</gene>
<sequence length="388" mass="44201">MQFFATHRSLPFIKGETMLSARQNASCKSDQDLSILARRKSSRGLFRIAFKEDEMATLTQWHILKCLSKRKKGTKEIQEALQKAGISLTLRSVQRNLEKLSETFPITSDHKNPAGWKWADDCDLFDLPVMDISAALTLRLVEQHLLDMLPGSFVDTIHPYIRRAHKLLDEAAGQGVGEWPKRVARISRRQKLIPPEIEAEVMDAVFQSVLESRQLAVKYQRLGDSNPADRILHPQGLVFDEGVIYLVATAWGYKDVRQFALHRMVAANVLEQTANQVEGFSLEKYIAEGNFSFPRSDRDIRLKMRVGAWLGKYLEENRLSLDQQISKEGDGFLVEACVRDTAQLRWWILGLGTHVEVLGPVHLREAIWETIEKLYHTYAEGGDSCVKD</sequence>
<evidence type="ECO:0000313" key="4">
    <source>
        <dbReference type="Proteomes" id="UP000193136"/>
    </source>
</evidence>
<dbReference type="Pfam" id="PF25583">
    <property type="entry name" value="WCX"/>
    <property type="match status" value="1"/>
</dbReference>
<organism evidence="3 4">
    <name type="scientific">Geothermobacter hydrogeniphilus</name>
    <dbReference type="NCBI Taxonomy" id="1969733"/>
    <lineage>
        <taxon>Bacteria</taxon>
        <taxon>Pseudomonadati</taxon>
        <taxon>Thermodesulfobacteriota</taxon>
        <taxon>Desulfuromonadia</taxon>
        <taxon>Desulfuromonadales</taxon>
        <taxon>Geothermobacteraceae</taxon>
        <taxon>Geothermobacter</taxon>
    </lineage>
</organism>
<proteinExistence type="predicted"/>
<dbReference type="InterPro" id="IPR051534">
    <property type="entry name" value="CBASS_pafABC_assoc_protein"/>
</dbReference>
<evidence type="ECO:0000259" key="2">
    <source>
        <dbReference type="Pfam" id="PF25583"/>
    </source>
</evidence>
<evidence type="ECO:0000259" key="1">
    <source>
        <dbReference type="Pfam" id="PF13280"/>
    </source>
</evidence>
<dbReference type="Proteomes" id="UP000193136">
    <property type="component" value="Unassembled WGS sequence"/>
</dbReference>
<dbReference type="EMBL" id="NAAD01000006">
    <property type="protein sequence ID" value="ORJ61353.1"/>
    <property type="molecule type" value="Genomic_DNA"/>
</dbReference>
<comment type="caution">
    <text evidence="3">The sequence shown here is derived from an EMBL/GenBank/DDBJ whole genome shotgun (WGS) entry which is preliminary data.</text>
</comment>
<name>A0A1X0Y8D4_9BACT</name>
<dbReference type="OrthoDB" id="5417724at2"/>
<dbReference type="AlphaFoldDB" id="A0A1X0Y8D4"/>
<feature type="domain" description="WYL" evidence="1">
    <location>
        <begin position="200"/>
        <end position="267"/>
    </location>
</feature>
<keyword evidence="4" id="KW-1185">Reference proteome</keyword>
<dbReference type="InterPro" id="IPR057727">
    <property type="entry name" value="WCX_dom"/>
</dbReference>
<dbReference type="STRING" id="1969733.B5V00_06890"/>
<dbReference type="PANTHER" id="PTHR34580:SF1">
    <property type="entry name" value="PROTEIN PAFC"/>
    <property type="match status" value="1"/>
</dbReference>
<dbReference type="PROSITE" id="PS52050">
    <property type="entry name" value="WYL"/>
    <property type="match status" value="1"/>
</dbReference>
<evidence type="ECO:0000313" key="3">
    <source>
        <dbReference type="EMBL" id="ORJ61353.1"/>
    </source>
</evidence>
<protein>
    <submittedName>
        <fullName evidence="3">Uncharacterized protein</fullName>
    </submittedName>
</protein>
<dbReference type="PANTHER" id="PTHR34580">
    <property type="match status" value="1"/>
</dbReference>
<dbReference type="InterPro" id="IPR026881">
    <property type="entry name" value="WYL_dom"/>
</dbReference>
<reference evidence="3 4" key="1">
    <citation type="submission" date="2017-03" db="EMBL/GenBank/DDBJ databases">
        <title>Genome sequence of Geothermobacter sp. EPR-M, Deep-Sea Iron Reducer.</title>
        <authorList>
            <person name="Tully B."/>
            <person name="Savalia P."/>
            <person name="Abuyen K."/>
            <person name="Baughan C."/>
            <person name="Romero E."/>
            <person name="Ronkowski C."/>
            <person name="Torres B."/>
            <person name="Tremblay J."/>
            <person name="Trujillo A."/>
            <person name="Tyler M."/>
            <person name="Perez-Rodriguez I."/>
            <person name="Amend J."/>
        </authorList>
    </citation>
    <scope>NUCLEOTIDE SEQUENCE [LARGE SCALE GENOMIC DNA]</scope>
    <source>
        <strain evidence="3 4">EPR-M</strain>
    </source>
</reference>
<dbReference type="Pfam" id="PF13280">
    <property type="entry name" value="WYL"/>
    <property type="match status" value="1"/>
</dbReference>
<accession>A0A1X0Y8D4</accession>